<proteinExistence type="predicted"/>
<evidence type="ECO:0000313" key="4">
    <source>
        <dbReference type="EMBL" id="KAF0747650.1"/>
    </source>
</evidence>
<dbReference type="Proteomes" id="UP000469452">
    <property type="component" value="Unassembled WGS sequence"/>
</dbReference>
<dbReference type="VEuPathDB" id="FungiDB:H257_03238"/>
<keyword evidence="2" id="KW-0560">Oxidoreductase</keyword>
<gene>
    <name evidence="4" type="ORF">AaE_007645</name>
</gene>
<dbReference type="InterPro" id="IPR012864">
    <property type="entry name" value="PCO/ADO"/>
</dbReference>
<protein>
    <submittedName>
        <fullName evidence="4">Uncharacterized protein</fullName>
    </submittedName>
</protein>
<sequence length="164" mass="18118">MRSLRHVLVPPPPALPLQFEGLTSQQVEQLTGPIRDVCESLTTRDFSMVLPTSSNVHLMGSDVFYVSLYHGETMMMGIFFMPPHAVIPLHDHPCMSVVSRVYVCVYDEPRRIFPSFVMTYGGGAFCSLYGAVHLKAYSIVDANSTDDDGLVTIILALDHLNGCP</sequence>
<dbReference type="PANTHER" id="PTHR22966:SF61">
    <property type="entry name" value="2-AMINOETHANETHIOL DIOXYGENASE"/>
    <property type="match status" value="1"/>
</dbReference>
<evidence type="ECO:0000256" key="2">
    <source>
        <dbReference type="ARBA" id="ARBA00023002"/>
    </source>
</evidence>
<keyword evidence="3" id="KW-0408">Iron</keyword>
<dbReference type="Pfam" id="PF07847">
    <property type="entry name" value="PCO_ADO"/>
    <property type="match status" value="1"/>
</dbReference>
<dbReference type="SUPFAM" id="SSF51182">
    <property type="entry name" value="RmlC-like cupins"/>
    <property type="match status" value="1"/>
</dbReference>
<dbReference type="GO" id="GO:0046872">
    <property type="term" value="F:metal ion binding"/>
    <property type="evidence" value="ECO:0007669"/>
    <property type="project" value="UniProtKB-KW"/>
</dbReference>
<organism evidence="4 5">
    <name type="scientific">Aphanomyces astaci</name>
    <name type="common">Crayfish plague agent</name>
    <dbReference type="NCBI Taxonomy" id="112090"/>
    <lineage>
        <taxon>Eukaryota</taxon>
        <taxon>Sar</taxon>
        <taxon>Stramenopiles</taxon>
        <taxon>Oomycota</taxon>
        <taxon>Saprolegniomycetes</taxon>
        <taxon>Saprolegniales</taxon>
        <taxon>Verrucalvaceae</taxon>
        <taxon>Aphanomyces</taxon>
    </lineage>
</organism>
<dbReference type="PANTHER" id="PTHR22966">
    <property type="entry name" value="2-AMINOETHANETHIOL DIOXYGENASE"/>
    <property type="match status" value="1"/>
</dbReference>
<evidence type="ECO:0000313" key="5">
    <source>
        <dbReference type="Proteomes" id="UP000469452"/>
    </source>
</evidence>
<reference evidence="4 5" key="1">
    <citation type="submission" date="2019-06" db="EMBL/GenBank/DDBJ databases">
        <title>Genomics analysis of Aphanomyces spp. identifies a new class of oomycete effector associated with host adaptation.</title>
        <authorList>
            <person name="Gaulin E."/>
        </authorList>
    </citation>
    <scope>NUCLEOTIDE SEQUENCE [LARGE SCALE GENOMIC DNA]</scope>
    <source>
        <strain evidence="4 5">E</strain>
    </source>
</reference>
<comment type="caution">
    <text evidence="4">The sequence shown here is derived from an EMBL/GenBank/DDBJ whole genome shotgun (WGS) entry which is preliminary data.</text>
</comment>
<accession>A0A6A5AA34</accession>
<name>A0A6A5AA34_APHAT</name>
<dbReference type="InterPro" id="IPR011051">
    <property type="entry name" value="RmlC_Cupin_sf"/>
</dbReference>
<evidence type="ECO:0000256" key="1">
    <source>
        <dbReference type="ARBA" id="ARBA00022723"/>
    </source>
</evidence>
<evidence type="ECO:0000256" key="3">
    <source>
        <dbReference type="ARBA" id="ARBA00023004"/>
    </source>
</evidence>
<dbReference type="AlphaFoldDB" id="A0A6A5AA34"/>
<dbReference type="EMBL" id="VJMI01013487">
    <property type="protein sequence ID" value="KAF0747650.1"/>
    <property type="molecule type" value="Genomic_DNA"/>
</dbReference>
<keyword evidence="1" id="KW-0479">Metal-binding</keyword>
<dbReference type="GO" id="GO:0016702">
    <property type="term" value="F:oxidoreductase activity, acting on single donors with incorporation of molecular oxygen, incorporation of two atoms of oxygen"/>
    <property type="evidence" value="ECO:0007669"/>
    <property type="project" value="InterPro"/>
</dbReference>